<dbReference type="CDD" id="cd00140">
    <property type="entry name" value="beta_clamp"/>
    <property type="match status" value="1"/>
</dbReference>
<dbReference type="Pfam" id="PF02767">
    <property type="entry name" value="DNA_pol3_beta_2"/>
    <property type="match status" value="1"/>
</dbReference>
<evidence type="ECO:0000256" key="6">
    <source>
        <dbReference type="ARBA" id="ARBA00022705"/>
    </source>
</evidence>
<evidence type="ECO:0000256" key="8">
    <source>
        <dbReference type="ARBA" id="ARBA00023125"/>
    </source>
</evidence>
<evidence type="ECO:0000256" key="5">
    <source>
        <dbReference type="ARBA" id="ARBA00022695"/>
    </source>
</evidence>
<dbReference type="PANTHER" id="PTHR30478:SF0">
    <property type="entry name" value="BETA SLIDING CLAMP"/>
    <property type="match status" value="1"/>
</dbReference>
<dbReference type="GO" id="GO:0003887">
    <property type="term" value="F:DNA-directed DNA polymerase activity"/>
    <property type="evidence" value="ECO:0007669"/>
    <property type="project" value="UniProtKB-KW"/>
</dbReference>
<dbReference type="Proteomes" id="UP000182725">
    <property type="component" value="Unassembled WGS sequence"/>
</dbReference>
<dbReference type="GO" id="GO:0006271">
    <property type="term" value="P:DNA strand elongation involved in DNA replication"/>
    <property type="evidence" value="ECO:0007669"/>
    <property type="project" value="TreeGrafter"/>
</dbReference>
<dbReference type="Pfam" id="PF00712">
    <property type="entry name" value="DNA_pol3_beta"/>
    <property type="match status" value="1"/>
</dbReference>
<evidence type="ECO:0000259" key="9">
    <source>
        <dbReference type="Pfam" id="PF00712"/>
    </source>
</evidence>
<dbReference type="GO" id="GO:0005737">
    <property type="term" value="C:cytoplasm"/>
    <property type="evidence" value="ECO:0007669"/>
    <property type="project" value="UniProtKB-SubCell"/>
</dbReference>
<evidence type="ECO:0000256" key="3">
    <source>
        <dbReference type="ARBA" id="ARBA00022490"/>
    </source>
</evidence>
<dbReference type="AlphaFoldDB" id="A0A1H5HC09"/>
<keyword evidence="6" id="KW-0235">DNA replication</keyword>
<dbReference type="Gene3D" id="3.10.150.10">
    <property type="entry name" value="DNA Polymerase III, subunit A, domain 2"/>
    <property type="match status" value="3"/>
</dbReference>
<reference evidence="11 12" key="1">
    <citation type="submission" date="2016-10" db="EMBL/GenBank/DDBJ databases">
        <authorList>
            <person name="de Groot N.N."/>
        </authorList>
    </citation>
    <scope>NUCLEOTIDE SEQUENCE [LARGE SCALE GENOMIC DNA]</scope>
    <source>
        <strain evidence="11 12">DSM 22274</strain>
    </source>
</reference>
<dbReference type="SMART" id="SM00480">
    <property type="entry name" value="POL3Bc"/>
    <property type="match status" value="1"/>
</dbReference>
<dbReference type="EMBL" id="FNTV01000001">
    <property type="protein sequence ID" value="SEE25375.1"/>
    <property type="molecule type" value="Genomic_DNA"/>
</dbReference>
<evidence type="ECO:0000256" key="1">
    <source>
        <dbReference type="ARBA" id="ARBA00004496"/>
    </source>
</evidence>
<keyword evidence="7" id="KW-0239">DNA-directed DNA polymerase</keyword>
<dbReference type="RefSeq" id="WP_074710808.1">
    <property type="nucleotide sequence ID" value="NZ_FNTV01000001.1"/>
</dbReference>
<keyword evidence="8" id="KW-0238">DNA-binding</keyword>
<dbReference type="PANTHER" id="PTHR30478">
    <property type="entry name" value="DNA POLYMERASE III SUBUNIT BETA"/>
    <property type="match status" value="1"/>
</dbReference>
<evidence type="ECO:0000256" key="7">
    <source>
        <dbReference type="ARBA" id="ARBA00022932"/>
    </source>
</evidence>
<dbReference type="InterPro" id="IPR001001">
    <property type="entry name" value="DNA_polIII_beta"/>
</dbReference>
<evidence type="ECO:0000313" key="11">
    <source>
        <dbReference type="EMBL" id="SEE25375.1"/>
    </source>
</evidence>
<keyword evidence="5" id="KW-0548">Nucleotidyltransferase</keyword>
<dbReference type="InterPro" id="IPR022637">
    <property type="entry name" value="DNA_polIII_beta_cen"/>
</dbReference>
<dbReference type="GO" id="GO:0008408">
    <property type="term" value="F:3'-5' exonuclease activity"/>
    <property type="evidence" value="ECO:0007669"/>
    <property type="project" value="InterPro"/>
</dbReference>
<dbReference type="GO" id="GO:0003677">
    <property type="term" value="F:DNA binding"/>
    <property type="evidence" value="ECO:0007669"/>
    <property type="project" value="UniProtKB-KW"/>
</dbReference>
<protein>
    <submittedName>
        <fullName evidence="11">DNA polymerase III sliding clamp (Beta) subunit, PCNA homolog</fullName>
    </submittedName>
</protein>
<dbReference type="InterPro" id="IPR046938">
    <property type="entry name" value="DNA_clamp_sf"/>
</dbReference>
<proteinExistence type="inferred from homology"/>
<dbReference type="GO" id="GO:0009360">
    <property type="term" value="C:DNA polymerase III complex"/>
    <property type="evidence" value="ECO:0007669"/>
    <property type="project" value="InterPro"/>
</dbReference>
<organism evidence="11 12">
    <name type="scientific">Arthrobacter alpinus</name>
    <dbReference type="NCBI Taxonomy" id="656366"/>
    <lineage>
        <taxon>Bacteria</taxon>
        <taxon>Bacillati</taxon>
        <taxon>Actinomycetota</taxon>
        <taxon>Actinomycetes</taxon>
        <taxon>Micrococcales</taxon>
        <taxon>Micrococcaceae</taxon>
        <taxon>Arthrobacter</taxon>
    </lineage>
</organism>
<accession>A0A1H5HC09</accession>
<evidence type="ECO:0000313" key="12">
    <source>
        <dbReference type="Proteomes" id="UP000182725"/>
    </source>
</evidence>
<dbReference type="InterPro" id="IPR022634">
    <property type="entry name" value="DNA_polIII_beta_N"/>
</dbReference>
<comment type="subcellular location">
    <subcellularLocation>
        <location evidence="1">Cytoplasm</location>
    </subcellularLocation>
</comment>
<keyword evidence="4" id="KW-0808">Transferase</keyword>
<evidence type="ECO:0000256" key="2">
    <source>
        <dbReference type="ARBA" id="ARBA00010752"/>
    </source>
</evidence>
<keyword evidence="3" id="KW-0963">Cytoplasm</keyword>
<comment type="similarity">
    <text evidence="2">Belongs to the beta sliding clamp family.</text>
</comment>
<name>A0A1H5HC09_9MICC</name>
<sequence length="433" mass="46174">MSIEVLSIAPTQALTQDQPDLVMTAKASAWLDALRAVGVAIGTRPPVPICAYVLVRFSATGEGVTLTGTDYTTRVTAQVASAIGTGAKQGTAAIPYNWLQRTIRTLTRTDATADVTVSTMGLMGERMATVKAAGYTIPLVTGPVNDFPDDASHATLGTFTTNLDNFRATLDRVAHASSTDDTLPILTSIHLKGSTAGVHVMATDRYRLAFDLLKLENGETTPNFSFNLRSQVWGKLSRILRGETIGISVLATSERSRVFPGAGIEALEIRTKGLTVQIVATDGEYPKIQTLTQYSAGATAVVSRNELLRQARIAEELSARNLPAEVHISASGLSVTPGLDDFQEGTRAPRIPSTFWAHTNTVSDVVTAFNPRYFLEAVKAFVGVEDLKITLGASGDGVAVAKPVTITAADKKHDDEATFRTMVMPVRLPNTAV</sequence>
<feature type="domain" description="DNA polymerase III beta sliding clamp central" evidence="10">
    <location>
        <begin position="164"/>
        <end position="286"/>
    </location>
</feature>
<dbReference type="SUPFAM" id="SSF55979">
    <property type="entry name" value="DNA clamp"/>
    <property type="match status" value="2"/>
</dbReference>
<evidence type="ECO:0000256" key="4">
    <source>
        <dbReference type="ARBA" id="ARBA00022679"/>
    </source>
</evidence>
<feature type="domain" description="DNA polymerase III beta sliding clamp N-terminal" evidence="9">
    <location>
        <begin position="27"/>
        <end position="148"/>
    </location>
</feature>
<evidence type="ECO:0000259" key="10">
    <source>
        <dbReference type="Pfam" id="PF02767"/>
    </source>
</evidence>
<gene>
    <name evidence="11" type="ORF">SAMN04489740_0976</name>
</gene>